<keyword evidence="3" id="KW-0378">Hydrolase</keyword>
<evidence type="ECO:0000256" key="1">
    <source>
        <dbReference type="ARBA" id="ARBA00023239"/>
    </source>
</evidence>
<dbReference type="RefSeq" id="WP_170860970.1">
    <property type="nucleotide sequence ID" value="NZ_FOEE01000002.1"/>
</dbReference>
<sequence length="301" mass="31808">MATGARDDVRLVDAHTHTQPSAAAARAFVEGLGMPVEREGTPADLVATMDRVGVAWSLIVSLVFAQDAVDAAVAGGADRDAATADVLRSWHELNAWAAGAAAASGGRLRAVVGVDPVLMSTAEIDREVRAHLAAGAGGIKVAPMFLRLRPDDERMEAVWRLAVELDVPVLSECGATAYGGTEVFGHPRYFAEVVRSYPALRLQLAHLGLGAEEDMAEVVRLSDTVVTDTAMRLGGRGRPLDTAGITETIRRIGVDRVVFGTNYPMIDQADHAAALRSLPLDDEELHQVGYANAARLWGGAG</sequence>
<dbReference type="InterPro" id="IPR032465">
    <property type="entry name" value="ACMSD"/>
</dbReference>
<dbReference type="STRING" id="673521.SAMN05660991_00989"/>
<reference evidence="4" key="1">
    <citation type="submission" date="2016-10" db="EMBL/GenBank/DDBJ databases">
        <authorList>
            <person name="Varghese N."/>
            <person name="Submissions S."/>
        </authorList>
    </citation>
    <scope>NUCLEOTIDE SEQUENCE [LARGE SCALE GENOMIC DNA]</scope>
    <source>
        <strain evidence="4">DSM 45413</strain>
    </source>
</reference>
<dbReference type="GO" id="GO:0019748">
    <property type="term" value="P:secondary metabolic process"/>
    <property type="evidence" value="ECO:0007669"/>
    <property type="project" value="TreeGrafter"/>
</dbReference>
<organism evidence="3 4">
    <name type="scientific">Trujillonella endophytica</name>
    <dbReference type="NCBI Taxonomy" id="673521"/>
    <lineage>
        <taxon>Bacteria</taxon>
        <taxon>Bacillati</taxon>
        <taxon>Actinomycetota</taxon>
        <taxon>Actinomycetes</taxon>
        <taxon>Geodermatophilales</taxon>
        <taxon>Geodermatophilaceae</taxon>
        <taxon>Trujillonella</taxon>
    </lineage>
</organism>
<protein>
    <submittedName>
        <fullName evidence="3">Amidohydrolase</fullName>
    </submittedName>
</protein>
<dbReference type="InterPro" id="IPR006680">
    <property type="entry name" value="Amidohydro-rel"/>
</dbReference>
<dbReference type="EMBL" id="FOEE01000002">
    <property type="protein sequence ID" value="SEO61181.1"/>
    <property type="molecule type" value="Genomic_DNA"/>
</dbReference>
<dbReference type="GO" id="GO:0016831">
    <property type="term" value="F:carboxy-lyase activity"/>
    <property type="evidence" value="ECO:0007669"/>
    <property type="project" value="InterPro"/>
</dbReference>
<proteinExistence type="predicted"/>
<dbReference type="PANTHER" id="PTHR21240">
    <property type="entry name" value="2-AMINO-3-CARBOXYLMUCONATE-6-SEMIALDEHYDE DECARBOXYLASE"/>
    <property type="match status" value="1"/>
</dbReference>
<accession>A0A1H8R4D9</accession>
<gene>
    <name evidence="3" type="ORF">SAMN05660991_00989</name>
</gene>
<name>A0A1H8R4D9_9ACTN</name>
<feature type="domain" description="Amidohydrolase-related" evidence="2">
    <location>
        <begin position="66"/>
        <end position="298"/>
    </location>
</feature>
<dbReference type="GO" id="GO:0005737">
    <property type="term" value="C:cytoplasm"/>
    <property type="evidence" value="ECO:0007669"/>
    <property type="project" value="TreeGrafter"/>
</dbReference>
<evidence type="ECO:0000313" key="3">
    <source>
        <dbReference type="EMBL" id="SEO61181.1"/>
    </source>
</evidence>
<dbReference type="PANTHER" id="PTHR21240:SF28">
    <property type="entry name" value="ISO-OROTATE DECARBOXYLASE (EUROFUNG)"/>
    <property type="match status" value="1"/>
</dbReference>
<dbReference type="InterPro" id="IPR032466">
    <property type="entry name" value="Metal_Hydrolase"/>
</dbReference>
<keyword evidence="4" id="KW-1185">Reference proteome</keyword>
<dbReference type="AlphaFoldDB" id="A0A1H8R4D9"/>
<dbReference type="Proteomes" id="UP000198960">
    <property type="component" value="Unassembled WGS sequence"/>
</dbReference>
<dbReference type="SUPFAM" id="SSF51556">
    <property type="entry name" value="Metallo-dependent hydrolases"/>
    <property type="match status" value="1"/>
</dbReference>
<evidence type="ECO:0000259" key="2">
    <source>
        <dbReference type="Pfam" id="PF04909"/>
    </source>
</evidence>
<evidence type="ECO:0000313" key="4">
    <source>
        <dbReference type="Proteomes" id="UP000198960"/>
    </source>
</evidence>
<keyword evidence="1" id="KW-0456">Lyase</keyword>
<dbReference type="Pfam" id="PF04909">
    <property type="entry name" value="Amidohydro_2"/>
    <property type="match status" value="1"/>
</dbReference>
<dbReference type="GO" id="GO:0016787">
    <property type="term" value="F:hydrolase activity"/>
    <property type="evidence" value="ECO:0007669"/>
    <property type="project" value="UniProtKB-KW"/>
</dbReference>
<dbReference type="Gene3D" id="3.20.20.140">
    <property type="entry name" value="Metal-dependent hydrolases"/>
    <property type="match status" value="1"/>
</dbReference>